<keyword evidence="5" id="KW-0597">Phosphoprotein</keyword>
<dbReference type="PIRSF" id="PIRSF003167">
    <property type="entry name" value="STHK_NarX/NarQ"/>
    <property type="match status" value="1"/>
</dbReference>
<feature type="domain" description="HAMP" evidence="18">
    <location>
        <begin position="174"/>
        <end position="227"/>
    </location>
</feature>
<evidence type="ECO:0000256" key="2">
    <source>
        <dbReference type="ARBA" id="ARBA00004429"/>
    </source>
</evidence>
<dbReference type="EMBL" id="JAQAHH010000004">
    <property type="protein sequence ID" value="MDP9500111.1"/>
    <property type="molecule type" value="Genomic_DNA"/>
</dbReference>
<dbReference type="InterPro" id="IPR029095">
    <property type="entry name" value="NarX-like_N"/>
</dbReference>
<dbReference type="Gene3D" id="1.20.120.960">
    <property type="entry name" value="Histidine kinase NarX, sensor domain"/>
    <property type="match status" value="1"/>
</dbReference>
<dbReference type="InterPro" id="IPR005467">
    <property type="entry name" value="His_kinase_dom"/>
</dbReference>
<protein>
    <recommendedName>
        <fullName evidence="14">Sensor protein</fullName>
        <ecNumber evidence="14">2.7.13.3</ecNumber>
    </recommendedName>
</protein>
<keyword evidence="11 16" id="KW-1133">Transmembrane helix</keyword>
<dbReference type="Pfam" id="PF02518">
    <property type="entry name" value="HATPase_c"/>
    <property type="match status" value="1"/>
</dbReference>
<evidence type="ECO:0000256" key="5">
    <source>
        <dbReference type="ARBA" id="ARBA00022553"/>
    </source>
</evidence>
<dbReference type="PROSITE" id="PS50109">
    <property type="entry name" value="HIS_KIN"/>
    <property type="match status" value="1"/>
</dbReference>
<evidence type="ECO:0000256" key="10">
    <source>
        <dbReference type="ARBA" id="ARBA00022840"/>
    </source>
</evidence>
<dbReference type="InterPro" id="IPR003660">
    <property type="entry name" value="HAMP_dom"/>
</dbReference>
<dbReference type="Gene3D" id="3.30.565.10">
    <property type="entry name" value="Histidine kinase-like ATPase, C-terminal domain"/>
    <property type="match status" value="1"/>
</dbReference>
<organism evidence="19 20">
    <name type="scientific">Bisgaard Taxon 45</name>
    <dbReference type="NCBI Taxonomy" id="304289"/>
    <lineage>
        <taxon>Bacteria</taxon>
        <taxon>Pseudomonadati</taxon>
        <taxon>Pseudomonadota</taxon>
        <taxon>Gammaproteobacteria</taxon>
        <taxon>Pasteurellales</taxon>
        <taxon>Pasteurellaceae</taxon>
    </lineage>
</organism>
<feature type="coiled-coil region" evidence="15">
    <location>
        <begin position="219"/>
        <end position="246"/>
    </location>
</feature>
<dbReference type="EC" id="2.7.13.3" evidence="14"/>
<dbReference type="Pfam" id="PF07730">
    <property type="entry name" value="HisKA_3"/>
    <property type="match status" value="1"/>
</dbReference>
<sequence>MKIKHSVSTKIANYLFIIIIFAGVITTLSLMIMASNKSDAESINVSGSLRMQSYRLLHELEQHPELVETDLRQYRLSLHSPALLEIDQWFVPDEVKQSYHQLIKRWERMERYAKQREIDAYKNEIADYVAQVDQFVFTLQHFAEKKWIIAVLIMSLSMLSIIAMVSYVVWYARKEVVTPLKQLTQASIQVQMRQFNHVKVDTQKENELGNLARAFSQMSSELEKLYSSLEESVNEKTQKLRQTNRSLTMLYESSQQLTTNTVDENILQHVLKNLFISEHLRYVELVVEGAEHWHICFGHKQASQHCQAVELQIEDEKLAVLYWQAGLPCPDPRTMRNIAQILSRTLYFHKTQRQQQQLLLMEERSIIARELHDSLAQVLAFLQIQLTLLKHQIKQESAEAKQQSINIIASFEQALRDGYVQLRELLATFRLTIQEANLKLALEQVVESLRGQTDMPMHVQCSLPSQSFSAKQLVHILQIVRESVLNAIKHSKGHRIDIIAHINEDGEYEFIVRDDGIGIPSLEEPEGHYGLNIMHERATQLNADLHIANRTSGGTEMKLTLHQNRNLT</sequence>
<keyword evidence="8 14" id="KW-0547">Nucleotide-binding</keyword>
<evidence type="ECO:0000256" key="9">
    <source>
        <dbReference type="ARBA" id="ARBA00022777"/>
    </source>
</evidence>
<dbReference type="InterPro" id="IPR016380">
    <property type="entry name" value="Sig_transdc_His_kin_NarX/NarQ"/>
</dbReference>
<keyword evidence="9 14" id="KW-0418">Kinase</keyword>
<gene>
    <name evidence="19" type="primary">narQ</name>
    <name evidence="19" type="ORF">O7M46_03995</name>
</gene>
<evidence type="ECO:0000256" key="1">
    <source>
        <dbReference type="ARBA" id="ARBA00000085"/>
    </source>
</evidence>
<proteinExistence type="predicted"/>
<dbReference type="InterPro" id="IPR050482">
    <property type="entry name" value="Sensor_HK_TwoCompSys"/>
</dbReference>
<keyword evidence="15" id="KW-0175">Coiled coil</keyword>
<dbReference type="PANTHER" id="PTHR24421:SF10">
    <property type="entry name" value="NITRATE_NITRITE SENSOR PROTEIN NARQ"/>
    <property type="match status" value="1"/>
</dbReference>
<evidence type="ECO:0000256" key="16">
    <source>
        <dbReference type="SAM" id="Phobius"/>
    </source>
</evidence>
<dbReference type="NCBIfam" id="NF008184">
    <property type="entry name" value="PRK10935.1"/>
    <property type="match status" value="1"/>
</dbReference>
<dbReference type="InterPro" id="IPR036890">
    <property type="entry name" value="HATPase_C_sf"/>
</dbReference>
<evidence type="ECO:0000256" key="15">
    <source>
        <dbReference type="SAM" id="Coils"/>
    </source>
</evidence>
<dbReference type="PROSITE" id="PS50885">
    <property type="entry name" value="HAMP"/>
    <property type="match status" value="1"/>
</dbReference>
<evidence type="ECO:0000259" key="18">
    <source>
        <dbReference type="PROSITE" id="PS50885"/>
    </source>
</evidence>
<dbReference type="SMART" id="SM00304">
    <property type="entry name" value="HAMP"/>
    <property type="match status" value="1"/>
</dbReference>
<evidence type="ECO:0000259" key="17">
    <source>
        <dbReference type="PROSITE" id="PS50109"/>
    </source>
</evidence>
<dbReference type="Gene3D" id="6.10.340.10">
    <property type="match status" value="1"/>
</dbReference>
<feature type="transmembrane region" description="Helical" evidence="16">
    <location>
        <begin position="12"/>
        <end position="34"/>
    </location>
</feature>
<dbReference type="GO" id="GO:0004673">
    <property type="term" value="F:protein histidine kinase activity"/>
    <property type="evidence" value="ECO:0007669"/>
    <property type="project" value="UniProtKB-EC"/>
</dbReference>
<evidence type="ECO:0000256" key="13">
    <source>
        <dbReference type="ARBA" id="ARBA00023136"/>
    </source>
</evidence>
<dbReference type="SUPFAM" id="SSF55874">
    <property type="entry name" value="ATPase domain of HSP90 chaperone/DNA topoisomerase II/histidine kinase"/>
    <property type="match status" value="1"/>
</dbReference>
<dbReference type="Gene3D" id="1.20.5.1930">
    <property type="match status" value="1"/>
</dbReference>
<evidence type="ECO:0000256" key="3">
    <source>
        <dbReference type="ARBA" id="ARBA00022475"/>
    </source>
</evidence>
<evidence type="ECO:0000313" key="20">
    <source>
        <dbReference type="Proteomes" id="UP001224083"/>
    </source>
</evidence>
<name>A0ABT9KG45_9PAST</name>
<evidence type="ECO:0000256" key="14">
    <source>
        <dbReference type="PIRNR" id="PIRNR003167"/>
    </source>
</evidence>
<keyword evidence="6 14" id="KW-0808">Transferase</keyword>
<dbReference type="InterPro" id="IPR011712">
    <property type="entry name" value="Sig_transdc_His_kin_sub3_dim/P"/>
</dbReference>
<evidence type="ECO:0000256" key="12">
    <source>
        <dbReference type="ARBA" id="ARBA00023012"/>
    </source>
</evidence>
<comment type="catalytic activity">
    <reaction evidence="1 14">
        <text>ATP + protein L-histidine = ADP + protein N-phospho-L-histidine.</text>
        <dbReference type="EC" id="2.7.13.3"/>
    </reaction>
</comment>
<keyword evidence="4 14" id="KW-0997">Cell inner membrane</keyword>
<comment type="subcellular location">
    <subcellularLocation>
        <location evidence="2">Cell inner membrane</location>
        <topology evidence="2">Multi-pass membrane protein</topology>
    </subcellularLocation>
</comment>
<dbReference type="PANTHER" id="PTHR24421">
    <property type="entry name" value="NITRATE/NITRITE SENSOR PROTEIN NARX-RELATED"/>
    <property type="match status" value="1"/>
</dbReference>
<evidence type="ECO:0000256" key="6">
    <source>
        <dbReference type="ARBA" id="ARBA00022679"/>
    </source>
</evidence>
<accession>A0ABT9KG45</accession>
<dbReference type="Pfam" id="PF00672">
    <property type="entry name" value="HAMP"/>
    <property type="match status" value="1"/>
</dbReference>
<feature type="transmembrane region" description="Helical" evidence="16">
    <location>
        <begin position="147"/>
        <end position="172"/>
    </location>
</feature>
<evidence type="ECO:0000256" key="4">
    <source>
        <dbReference type="ARBA" id="ARBA00022519"/>
    </source>
</evidence>
<keyword evidence="7 16" id="KW-0812">Transmembrane</keyword>
<evidence type="ECO:0000256" key="11">
    <source>
        <dbReference type="ARBA" id="ARBA00022989"/>
    </source>
</evidence>
<evidence type="ECO:0000256" key="7">
    <source>
        <dbReference type="ARBA" id="ARBA00022692"/>
    </source>
</evidence>
<keyword evidence="13 14" id="KW-0472">Membrane</keyword>
<dbReference type="SMART" id="SM00387">
    <property type="entry name" value="HATPase_c"/>
    <property type="match status" value="1"/>
</dbReference>
<dbReference type="CDD" id="cd06225">
    <property type="entry name" value="HAMP"/>
    <property type="match status" value="1"/>
</dbReference>
<dbReference type="InterPro" id="IPR042295">
    <property type="entry name" value="NarX-like_N_sf"/>
</dbReference>
<dbReference type="CDD" id="cd22899">
    <property type="entry name" value="NarQ_sensor"/>
    <property type="match status" value="1"/>
</dbReference>
<dbReference type="InterPro" id="IPR003594">
    <property type="entry name" value="HATPase_dom"/>
</dbReference>
<reference evidence="19 20" key="1">
    <citation type="submission" date="2022-12" db="EMBL/GenBank/DDBJ databases">
        <title>Genome sequence of Pasteurellaceae Bisgaard Taxon 45.</title>
        <authorList>
            <person name="Foggin C."/>
            <person name="Rosen L.E."/>
            <person name="Henton M."/>
            <person name="Buys A."/>
            <person name="Floyd T."/>
            <person name="Turner A.D."/>
            <person name="Tarbin J."/>
            <person name="Lloyd A.S."/>
            <person name="Chaitezvi C."/>
            <person name="Ellis R.J."/>
            <person name="Roberts H.C."/>
            <person name="Dastjerdi A."/>
            <person name="Nunez A."/>
            <person name="Van Vliet A.H."/>
            <person name="Steinbach F."/>
        </authorList>
    </citation>
    <scope>NUCLEOTIDE SEQUENCE [LARGE SCALE GENOMIC DNA]</scope>
    <source>
        <strain evidence="19 20">VF20HR</strain>
    </source>
</reference>
<evidence type="ECO:0000256" key="8">
    <source>
        <dbReference type="ARBA" id="ARBA00022741"/>
    </source>
</evidence>
<comment type="caution">
    <text evidence="19">The sequence shown here is derived from an EMBL/GenBank/DDBJ whole genome shotgun (WGS) entry which is preliminary data.</text>
</comment>
<dbReference type="Proteomes" id="UP001224083">
    <property type="component" value="Unassembled WGS sequence"/>
</dbReference>
<dbReference type="CDD" id="cd16917">
    <property type="entry name" value="HATPase_UhpB-NarQ-NarX-like"/>
    <property type="match status" value="1"/>
</dbReference>
<feature type="domain" description="Histidine kinase" evidence="17">
    <location>
        <begin position="366"/>
        <end position="565"/>
    </location>
</feature>
<keyword evidence="10 14" id="KW-0067">ATP-binding</keyword>
<evidence type="ECO:0000313" key="19">
    <source>
        <dbReference type="EMBL" id="MDP9500111.1"/>
    </source>
</evidence>
<dbReference type="Pfam" id="PF13675">
    <property type="entry name" value="PilJ"/>
    <property type="match status" value="1"/>
</dbReference>
<keyword evidence="3 14" id="KW-1003">Cell membrane</keyword>
<keyword evidence="20" id="KW-1185">Reference proteome</keyword>
<keyword evidence="12 14" id="KW-0902">Two-component regulatory system</keyword>